<evidence type="ECO:0000313" key="2">
    <source>
        <dbReference type="EMBL" id="CUQ87968.1"/>
    </source>
</evidence>
<organism evidence="2 3">
    <name type="scientific">[Eubacterium] siraeum</name>
    <dbReference type="NCBI Taxonomy" id="39492"/>
    <lineage>
        <taxon>Bacteria</taxon>
        <taxon>Bacillati</taxon>
        <taxon>Bacillota</taxon>
        <taxon>Clostridia</taxon>
        <taxon>Eubacteriales</taxon>
        <taxon>Oscillospiraceae</taxon>
        <taxon>Oscillospiraceae incertae sedis</taxon>
    </lineage>
</organism>
<keyword evidence="1" id="KW-0472">Membrane</keyword>
<gene>
    <name evidence="2" type="ORF">ERS852540_01629</name>
</gene>
<keyword evidence="1" id="KW-0812">Transmembrane</keyword>
<dbReference type="AlphaFoldDB" id="A0A174ZU43"/>
<evidence type="ECO:0000313" key="3">
    <source>
        <dbReference type="Proteomes" id="UP000095662"/>
    </source>
</evidence>
<evidence type="ECO:0000256" key="1">
    <source>
        <dbReference type="SAM" id="Phobius"/>
    </source>
</evidence>
<feature type="transmembrane region" description="Helical" evidence="1">
    <location>
        <begin position="12"/>
        <end position="29"/>
    </location>
</feature>
<feature type="transmembrane region" description="Helical" evidence="1">
    <location>
        <begin position="35"/>
        <end position="52"/>
    </location>
</feature>
<sequence length="145" mass="16936">MNYKICLPMKLFMLFCFGGCAYTITELLFRGNSHWTMFILGGICFLLVGGINEKFDLSLPVQMAVSSLIITALEFLCGCIVNLWLDWKVWNYEQLPFNLLGQICLLFTVLWFFLSAVGIFTDDILRWKMFCEEKPVYRLTRKRSE</sequence>
<dbReference type="Pfam" id="PF06541">
    <property type="entry name" value="ABC_trans_CmpB"/>
    <property type="match status" value="1"/>
</dbReference>
<dbReference type="OrthoDB" id="1752779at2"/>
<dbReference type="STRING" id="39492.ERS852540_01629"/>
<keyword evidence="1" id="KW-1133">Transmembrane helix</keyword>
<dbReference type="InterPro" id="IPR010540">
    <property type="entry name" value="CmpB_TMEM229"/>
</dbReference>
<reference evidence="2 3" key="1">
    <citation type="submission" date="2015-09" db="EMBL/GenBank/DDBJ databases">
        <authorList>
            <consortium name="Pathogen Informatics"/>
        </authorList>
    </citation>
    <scope>NUCLEOTIDE SEQUENCE [LARGE SCALE GENOMIC DNA]</scope>
    <source>
        <strain evidence="2 3">2789STDY5834928</strain>
    </source>
</reference>
<feature type="transmembrane region" description="Helical" evidence="1">
    <location>
        <begin position="64"/>
        <end position="85"/>
    </location>
</feature>
<dbReference type="Proteomes" id="UP000095662">
    <property type="component" value="Unassembled WGS sequence"/>
</dbReference>
<proteinExistence type="predicted"/>
<accession>A0A174ZU43</accession>
<protein>
    <submittedName>
        <fullName evidence="2">Predicted membrane protein</fullName>
    </submittedName>
</protein>
<feature type="transmembrane region" description="Helical" evidence="1">
    <location>
        <begin position="97"/>
        <end position="120"/>
    </location>
</feature>
<name>A0A174ZU43_9FIRM</name>
<dbReference type="EMBL" id="CZBY01000012">
    <property type="protein sequence ID" value="CUQ87968.1"/>
    <property type="molecule type" value="Genomic_DNA"/>
</dbReference>